<proteinExistence type="predicted"/>
<dbReference type="EMBL" id="FMJY01000001">
    <property type="protein sequence ID" value="SCO76852.1"/>
    <property type="molecule type" value="Genomic_DNA"/>
</dbReference>
<name>A0A2H3SK49_FUSOX</name>
<dbReference type="AlphaFoldDB" id="A0A2H3SK49"/>
<organism evidence="1 2">
    <name type="scientific">Fusarium oxysporum</name>
    <name type="common">Fusarium vascular wilt</name>
    <dbReference type="NCBI Taxonomy" id="5507"/>
    <lineage>
        <taxon>Eukaryota</taxon>
        <taxon>Fungi</taxon>
        <taxon>Dikarya</taxon>
        <taxon>Ascomycota</taxon>
        <taxon>Pezizomycotina</taxon>
        <taxon>Sordariomycetes</taxon>
        <taxon>Hypocreomycetidae</taxon>
        <taxon>Hypocreales</taxon>
        <taxon>Nectriaceae</taxon>
        <taxon>Fusarium</taxon>
        <taxon>Fusarium oxysporum species complex</taxon>
    </lineage>
</organism>
<evidence type="ECO:0000313" key="1">
    <source>
        <dbReference type="EMBL" id="SCO76852.1"/>
    </source>
</evidence>
<dbReference type="Proteomes" id="UP000219369">
    <property type="component" value="Unassembled WGS sequence"/>
</dbReference>
<dbReference type="OrthoDB" id="5097048at2759"/>
<gene>
    <name evidence="1" type="ORF">FRV6_01064</name>
</gene>
<protein>
    <submittedName>
        <fullName evidence="1">Uncharacterized protein</fullName>
    </submittedName>
</protein>
<evidence type="ECO:0000313" key="2">
    <source>
        <dbReference type="Proteomes" id="UP000219369"/>
    </source>
</evidence>
<accession>A0A2H3SK49</accession>
<reference evidence="2" key="1">
    <citation type="submission" date="2016-09" db="EMBL/GenBank/DDBJ databases">
        <authorList>
            <person name="Guldener U."/>
        </authorList>
    </citation>
    <scope>NUCLEOTIDE SEQUENCE [LARGE SCALE GENOMIC DNA]</scope>
    <source>
        <strain evidence="2">V64-1</strain>
    </source>
</reference>
<sequence length="124" mass="14349">MALTEAEERALIEYLRDVENSAFAVTEACIRNYASFIPKSAQMVIVRLQMEKLELEARRIRNPDGGTYTTRQLREMVSDLGLLLAQVIVVFASFHPDNSHYAPRNRFHLNQELGKRRDNQFSYS</sequence>